<dbReference type="PANTHER" id="PTHR31541">
    <property type="entry name" value="B3 DOMAIN PLANT PROTEIN-RELATED"/>
    <property type="match status" value="1"/>
</dbReference>
<evidence type="ECO:0000256" key="4">
    <source>
        <dbReference type="ARBA" id="ARBA00023163"/>
    </source>
</evidence>
<dbReference type="GO" id="GO:0003677">
    <property type="term" value="F:DNA binding"/>
    <property type="evidence" value="ECO:0007669"/>
    <property type="project" value="UniProtKB-KW"/>
</dbReference>
<proteinExistence type="predicted"/>
<dbReference type="SUPFAM" id="SSF101936">
    <property type="entry name" value="DNA-binding pseudobarrel domain"/>
    <property type="match status" value="1"/>
</dbReference>
<comment type="caution">
    <text evidence="7">The sequence shown here is derived from an EMBL/GenBank/DDBJ whole genome shotgun (WGS) entry which is preliminary data.</text>
</comment>
<keyword evidence="2" id="KW-0805">Transcription regulation</keyword>
<name>A0A834LVK7_RHOSS</name>
<evidence type="ECO:0000256" key="6">
    <source>
        <dbReference type="SAM" id="MobiDB-lite"/>
    </source>
</evidence>
<keyword evidence="8" id="KW-1185">Reference proteome</keyword>
<dbReference type="GO" id="GO:0005634">
    <property type="term" value="C:nucleus"/>
    <property type="evidence" value="ECO:0007669"/>
    <property type="project" value="UniProtKB-SubCell"/>
</dbReference>
<evidence type="ECO:0000313" key="8">
    <source>
        <dbReference type="Proteomes" id="UP000626092"/>
    </source>
</evidence>
<accession>A0A834LVK7</accession>
<feature type="compositionally biased region" description="Basic and acidic residues" evidence="6">
    <location>
        <begin position="105"/>
        <end position="114"/>
    </location>
</feature>
<feature type="region of interest" description="Disordered" evidence="6">
    <location>
        <begin position="92"/>
        <end position="136"/>
    </location>
</feature>
<organism evidence="7 8">
    <name type="scientific">Rhododendron simsii</name>
    <name type="common">Sims's rhododendron</name>
    <dbReference type="NCBI Taxonomy" id="118357"/>
    <lineage>
        <taxon>Eukaryota</taxon>
        <taxon>Viridiplantae</taxon>
        <taxon>Streptophyta</taxon>
        <taxon>Embryophyta</taxon>
        <taxon>Tracheophyta</taxon>
        <taxon>Spermatophyta</taxon>
        <taxon>Magnoliopsida</taxon>
        <taxon>eudicotyledons</taxon>
        <taxon>Gunneridae</taxon>
        <taxon>Pentapetalae</taxon>
        <taxon>asterids</taxon>
        <taxon>Ericales</taxon>
        <taxon>Ericaceae</taxon>
        <taxon>Ericoideae</taxon>
        <taxon>Rhodoreae</taxon>
        <taxon>Rhododendron</taxon>
    </lineage>
</organism>
<comment type="subcellular location">
    <subcellularLocation>
        <location evidence="1">Nucleus</location>
    </subcellularLocation>
</comment>
<dbReference type="InterPro" id="IPR005508">
    <property type="entry name" value="At2g31720-like"/>
</dbReference>
<dbReference type="AlphaFoldDB" id="A0A834LVK7"/>
<protein>
    <submittedName>
        <fullName evidence="7">Uncharacterized protein</fullName>
    </submittedName>
</protein>
<evidence type="ECO:0000256" key="1">
    <source>
        <dbReference type="ARBA" id="ARBA00004123"/>
    </source>
</evidence>
<dbReference type="Pfam" id="PF03754">
    <property type="entry name" value="At2g31720-like"/>
    <property type="match status" value="1"/>
</dbReference>
<dbReference type="PANTHER" id="PTHR31541:SF25">
    <property type="entry name" value="GAMMA-GLIADIN B"/>
    <property type="match status" value="1"/>
</dbReference>
<reference evidence="7" key="1">
    <citation type="submission" date="2019-11" db="EMBL/GenBank/DDBJ databases">
        <authorList>
            <person name="Liu Y."/>
            <person name="Hou J."/>
            <person name="Li T.-Q."/>
            <person name="Guan C.-H."/>
            <person name="Wu X."/>
            <person name="Wu H.-Z."/>
            <person name="Ling F."/>
            <person name="Zhang R."/>
            <person name="Shi X.-G."/>
            <person name="Ren J.-P."/>
            <person name="Chen E.-F."/>
            <person name="Sun J.-M."/>
        </authorList>
    </citation>
    <scope>NUCLEOTIDE SEQUENCE</scope>
    <source>
        <strain evidence="7">Adult_tree_wgs_1</strain>
        <tissue evidence="7">Leaves</tissue>
    </source>
</reference>
<dbReference type="InterPro" id="IPR015300">
    <property type="entry name" value="DNA-bd_pseudobarrel_sf"/>
</dbReference>
<evidence type="ECO:0000256" key="5">
    <source>
        <dbReference type="ARBA" id="ARBA00023242"/>
    </source>
</evidence>
<dbReference type="Gene3D" id="2.40.330.10">
    <property type="entry name" value="DNA-binding pseudobarrel domain"/>
    <property type="match status" value="1"/>
</dbReference>
<evidence type="ECO:0000256" key="2">
    <source>
        <dbReference type="ARBA" id="ARBA00023015"/>
    </source>
</evidence>
<dbReference type="EMBL" id="WJXA01000002">
    <property type="protein sequence ID" value="KAF7150150.1"/>
    <property type="molecule type" value="Genomic_DNA"/>
</dbReference>
<dbReference type="OrthoDB" id="1090008at2759"/>
<keyword evidence="3" id="KW-0238">DNA-binding</keyword>
<keyword evidence="5" id="KW-0539">Nucleus</keyword>
<gene>
    <name evidence="7" type="ORF">RHSIM_Rhsim02G0212100</name>
</gene>
<evidence type="ECO:0000256" key="3">
    <source>
        <dbReference type="ARBA" id="ARBA00023125"/>
    </source>
</evidence>
<evidence type="ECO:0000313" key="7">
    <source>
        <dbReference type="EMBL" id="KAF7150150.1"/>
    </source>
</evidence>
<dbReference type="Proteomes" id="UP000626092">
    <property type="component" value="Unassembled WGS sequence"/>
</dbReference>
<sequence length="300" mass="35105">MEDEWSVYDSEVTESGYDYFKFKEVLKQSKEYLVKLNTEKGLEIIREVLKNPNYDDTDVYYLTMIEIQDPSYKPPSVVPEKPPRRIRFVMSGRQPTKPAREEEEAAGKKAEITGRKRPRGSSDWEFDEEEEKKTANKKKVNNMVQEKKKVNNVVLPEIVPDLPAEFKERIRNLGGTEATLVLQKELTPTDMSLGHRRLSLPWGKLKDKKFLDKVFLATRRNGKDVAKMAARLIAENGMEHEIDIRRWNMSKGIYNVVEGWNEVVDEHKLCEKLVVQLWSFRVEGNLWFALVKLWKVKEQD</sequence>
<keyword evidence="4" id="KW-0804">Transcription</keyword>